<evidence type="ECO:0000313" key="2">
    <source>
        <dbReference type="Proteomes" id="UP000042527"/>
    </source>
</evidence>
<dbReference type="Proteomes" id="UP000042527">
    <property type="component" value="Unassembled WGS sequence"/>
</dbReference>
<protein>
    <submittedName>
        <fullName evidence="1">Uncharacterized protein</fullName>
    </submittedName>
</protein>
<proteinExistence type="predicted"/>
<gene>
    <name evidence="1" type="ORF">TPHV1_90001</name>
</gene>
<dbReference type="EMBL" id="CDNC01000051">
    <property type="protein sequence ID" value="CEM63372.1"/>
    <property type="molecule type" value="Genomic_DNA"/>
</dbReference>
<reference evidence="2" key="1">
    <citation type="submission" date="2015-01" db="EMBL/GenBank/DDBJ databases">
        <authorList>
            <person name="Manzoor Shahid"/>
            <person name="Zubair Saima"/>
        </authorList>
    </citation>
    <scope>NUCLEOTIDE SEQUENCE [LARGE SCALE GENOMIC DNA]</scope>
    <source>
        <strain evidence="2">V1</strain>
    </source>
</reference>
<keyword evidence="2" id="KW-1185">Reference proteome</keyword>
<dbReference type="RefSeq" id="WP_231577657.1">
    <property type="nucleotide sequence ID" value="NZ_CDNC01000051.1"/>
</dbReference>
<organism evidence="1 2">
    <name type="scientific">Treponema phagedenis</name>
    <dbReference type="NCBI Taxonomy" id="162"/>
    <lineage>
        <taxon>Bacteria</taxon>
        <taxon>Pseudomonadati</taxon>
        <taxon>Spirochaetota</taxon>
        <taxon>Spirochaetia</taxon>
        <taxon>Spirochaetales</taxon>
        <taxon>Treponemataceae</taxon>
        <taxon>Treponema</taxon>
    </lineage>
</organism>
<name>A0A0B7H0F8_TREPH</name>
<accession>A0A0B7H0F8</accession>
<dbReference type="AlphaFoldDB" id="A0A0B7H0F8"/>
<sequence>MGAGLAQLPCSDNAVIVPIQLGMIMALGKAFDIELTKSAAMALLAAAIATFVGRGISQVLVGWLPGIGNIMNAVTAAGITEMIGWEIAKDFSGKKIGQECDNDTNKL</sequence>
<evidence type="ECO:0000313" key="1">
    <source>
        <dbReference type="EMBL" id="CEM63372.1"/>
    </source>
</evidence>